<dbReference type="Proteomes" id="UP001055811">
    <property type="component" value="Linkage Group LG04"/>
</dbReference>
<evidence type="ECO:0000313" key="2">
    <source>
        <dbReference type="Proteomes" id="UP001055811"/>
    </source>
</evidence>
<reference evidence="1 2" key="2">
    <citation type="journal article" date="2022" name="Mol. Ecol. Resour.">
        <title>The genomes of chicory, endive, great burdock and yacon provide insights into Asteraceae paleo-polyploidization history and plant inulin production.</title>
        <authorList>
            <person name="Fan W."/>
            <person name="Wang S."/>
            <person name="Wang H."/>
            <person name="Wang A."/>
            <person name="Jiang F."/>
            <person name="Liu H."/>
            <person name="Zhao H."/>
            <person name="Xu D."/>
            <person name="Zhang Y."/>
        </authorList>
    </citation>
    <scope>NUCLEOTIDE SEQUENCE [LARGE SCALE GENOMIC DNA]</scope>
    <source>
        <strain evidence="2">cv. Punajuju</strain>
        <tissue evidence="1">Leaves</tissue>
    </source>
</reference>
<gene>
    <name evidence="1" type="ORF">L2E82_21730</name>
</gene>
<evidence type="ECO:0000313" key="1">
    <source>
        <dbReference type="EMBL" id="KAI3750859.1"/>
    </source>
</evidence>
<sequence length="799" mass="89086">MVAFALFVGFVVGALAVIGVEVAAVLFLIRKLSRKVKEEDAKVAKSGSSGREELRFSFPNKQGWVWILEQEKILKTSQSIDKGSRQQKRKIEIVEVSPVRKHASIKDTLSLILTEPDGTLTRIPLKGCTIEAVSATNLPTRKWAKKYPVKVESKSSVLYHGSKLFYLYFETSSEKESWCKALRLASCEDKEKLKWFHQSRSDFYTYLGSLNVEYPSFLKPSIGFNSEIGDKSIKIDTSSSKVRHFLKKFAKKASKAGKEDKKIGESSSGGGSTKLSQTHKNPNHAIEEKVIQALTPRSTSSGSRSQASISSDTDPIDKIASDDGTLCCNLLISRLFFDAKSNEELKTSIQARIQRTLSNIRTPNYIGEILCTGVNPGNIPPYIHGMRVVPSDLKEVVAMEIDIEYYGGAVLDIETRLEVQELENPETMGTNSDSKIVDDVTSDLIESVEHYEEQLKLKERTNQAMEQKGDEIRKLDETKSFKVNEQASSSVPKWKSVLNSVAKQVSQVPLSMAIRVTTLRGTLRVHIKPPPSDQLWFGFTSVPEIDFSLESSVGDHKITSGRIAMFIISKFKAAIRETMVLPNSESVTIPFMIAEKNDWVPQKVAPFIWTNPESTTNPTTTTTTPTPTPTPTTTTTTATATATEPTTVPEAQPHQETHPQEPPQEPQVIHTSSTRSTDSLEDKKMAVNEETEDEKTPLLDISEQAPEEVDMAVALRSVDEKREVKFPSWQQPAPPQQMVSGEEVNDMVEGEDARLRRLGTRAKMMGLRKKMGEKLEEKRRNIEEKGRHIVEKMRGPGGN</sequence>
<accession>A0ACB9DW41</accession>
<organism evidence="1 2">
    <name type="scientific">Cichorium intybus</name>
    <name type="common">Chicory</name>
    <dbReference type="NCBI Taxonomy" id="13427"/>
    <lineage>
        <taxon>Eukaryota</taxon>
        <taxon>Viridiplantae</taxon>
        <taxon>Streptophyta</taxon>
        <taxon>Embryophyta</taxon>
        <taxon>Tracheophyta</taxon>
        <taxon>Spermatophyta</taxon>
        <taxon>Magnoliopsida</taxon>
        <taxon>eudicotyledons</taxon>
        <taxon>Gunneridae</taxon>
        <taxon>Pentapetalae</taxon>
        <taxon>asterids</taxon>
        <taxon>campanulids</taxon>
        <taxon>Asterales</taxon>
        <taxon>Asteraceae</taxon>
        <taxon>Cichorioideae</taxon>
        <taxon>Cichorieae</taxon>
        <taxon>Cichoriinae</taxon>
        <taxon>Cichorium</taxon>
    </lineage>
</organism>
<comment type="caution">
    <text evidence="1">The sequence shown here is derived from an EMBL/GenBank/DDBJ whole genome shotgun (WGS) entry which is preliminary data.</text>
</comment>
<proteinExistence type="predicted"/>
<reference evidence="2" key="1">
    <citation type="journal article" date="2022" name="Mol. Ecol. Resour.">
        <title>The genomes of chicory, endive, great burdock and yacon provide insights into Asteraceae palaeo-polyploidization history and plant inulin production.</title>
        <authorList>
            <person name="Fan W."/>
            <person name="Wang S."/>
            <person name="Wang H."/>
            <person name="Wang A."/>
            <person name="Jiang F."/>
            <person name="Liu H."/>
            <person name="Zhao H."/>
            <person name="Xu D."/>
            <person name="Zhang Y."/>
        </authorList>
    </citation>
    <scope>NUCLEOTIDE SEQUENCE [LARGE SCALE GENOMIC DNA]</scope>
    <source>
        <strain evidence="2">cv. Punajuju</strain>
    </source>
</reference>
<name>A0ACB9DW41_CICIN</name>
<dbReference type="EMBL" id="CM042012">
    <property type="protein sequence ID" value="KAI3750859.1"/>
    <property type="molecule type" value="Genomic_DNA"/>
</dbReference>
<protein>
    <submittedName>
        <fullName evidence="1">Uncharacterized protein</fullName>
    </submittedName>
</protein>
<keyword evidence="2" id="KW-1185">Reference proteome</keyword>